<dbReference type="RefSeq" id="WP_406721680.1">
    <property type="nucleotide sequence ID" value="NZ_CP135443.1"/>
</dbReference>
<protein>
    <recommendedName>
        <fullName evidence="4">LysE type translocator</fullName>
    </recommendedName>
</protein>
<name>A0ABZ1E1Z1_9RHOB</name>
<dbReference type="EMBL" id="CP135443">
    <property type="protein sequence ID" value="WRY35091.1"/>
    <property type="molecule type" value="Genomic_DNA"/>
</dbReference>
<sequence length="112" mass="11901">MACGLLRGGGGNPADSDPRIPGFWSGVMVQGLNPKAWLAVFSSLSTFVLPLEDRTSGMAVFTILYGAICWLSLAGWAWGGARIGQSQMRVFNGIMALILALSVTWMLVQAVP</sequence>
<evidence type="ECO:0000256" key="1">
    <source>
        <dbReference type="SAM" id="Phobius"/>
    </source>
</evidence>
<organism evidence="2 3">
    <name type="scientific">Thioclava litoralis</name>
    <dbReference type="NCBI Taxonomy" id="3076557"/>
    <lineage>
        <taxon>Bacteria</taxon>
        <taxon>Pseudomonadati</taxon>
        <taxon>Pseudomonadota</taxon>
        <taxon>Alphaproteobacteria</taxon>
        <taxon>Rhodobacterales</taxon>
        <taxon>Paracoccaceae</taxon>
        <taxon>Thioclava</taxon>
    </lineage>
</organism>
<gene>
    <name evidence="2" type="ORF">RPE78_02215</name>
</gene>
<feature type="transmembrane region" description="Helical" evidence="1">
    <location>
        <begin position="90"/>
        <end position="108"/>
    </location>
</feature>
<reference evidence="2 3" key="1">
    <citation type="submission" date="2023-09" db="EMBL/GenBank/DDBJ databases">
        <title>Thioclava shenzhenensis sp. nov., a multidrug resistant bacteria-antagonizing species isolated from coastal seawater.</title>
        <authorList>
            <person name="Long M."/>
        </authorList>
    </citation>
    <scope>NUCLEOTIDE SEQUENCE [LARGE SCALE GENOMIC DNA]</scope>
    <source>
        <strain evidence="2 3">FTW29</strain>
    </source>
</reference>
<evidence type="ECO:0008006" key="4">
    <source>
        <dbReference type="Google" id="ProtNLM"/>
    </source>
</evidence>
<evidence type="ECO:0000313" key="3">
    <source>
        <dbReference type="Proteomes" id="UP001623290"/>
    </source>
</evidence>
<evidence type="ECO:0000313" key="2">
    <source>
        <dbReference type="EMBL" id="WRY35091.1"/>
    </source>
</evidence>
<keyword evidence="1" id="KW-0812">Transmembrane</keyword>
<keyword evidence="1" id="KW-1133">Transmembrane helix</keyword>
<proteinExistence type="predicted"/>
<keyword evidence="1" id="KW-0472">Membrane</keyword>
<accession>A0ABZ1E1Z1</accession>
<keyword evidence="3" id="KW-1185">Reference proteome</keyword>
<feature type="transmembrane region" description="Helical" evidence="1">
    <location>
        <begin position="58"/>
        <end position="78"/>
    </location>
</feature>
<dbReference type="Proteomes" id="UP001623290">
    <property type="component" value="Chromosome"/>
</dbReference>